<feature type="domain" description="DOT1" evidence="12">
    <location>
        <begin position="320"/>
        <end position="519"/>
    </location>
</feature>
<evidence type="ECO:0000256" key="1">
    <source>
        <dbReference type="ARBA" id="ARBA00004123"/>
    </source>
</evidence>
<dbReference type="InterPro" id="IPR025789">
    <property type="entry name" value="DOT1_dom"/>
</dbReference>
<dbReference type="GO" id="GO:0006281">
    <property type="term" value="P:DNA repair"/>
    <property type="evidence" value="ECO:0007669"/>
    <property type="project" value="TreeGrafter"/>
</dbReference>
<feature type="region of interest" description="Disordered" evidence="11">
    <location>
        <begin position="234"/>
        <end position="267"/>
    </location>
</feature>
<dbReference type="GO" id="GO:0032259">
    <property type="term" value="P:methylation"/>
    <property type="evidence" value="ECO:0007669"/>
    <property type="project" value="UniProtKB-KW"/>
</dbReference>
<keyword evidence="6" id="KW-0949">S-adenosyl-L-methionine</keyword>
<evidence type="ECO:0000256" key="3">
    <source>
        <dbReference type="ARBA" id="ARBA00020987"/>
    </source>
</evidence>
<proteinExistence type="predicted"/>
<evidence type="ECO:0000256" key="7">
    <source>
        <dbReference type="ARBA" id="ARBA00022853"/>
    </source>
</evidence>
<dbReference type="GO" id="GO:0140956">
    <property type="term" value="F:histone H3K79 trimethyltransferase activity"/>
    <property type="evidence" value="ECO:0007669"/>
    <property type="project" value="UniProtKB-EC"/>
</dbReference>
<evidence type="ECO:0000256" key="2">
    <source>
        <dbReference type="ARBA" id="ARBA00012190"/>
    </source>
</evidence>
<keyword evidence="5" id="KW-0808">Transferase</keyword>
<gene>
    <name evidence="13" type="ORF">CYCCA115_LOCUS24348</name>
</gene>
<evidence type="ECO:0000256" key="6">
    <source>
        <dbReference type="ARBA" id="ARBA00022691"/>
    </source>
</evidence>
<dbReference type="AlphaFoldDB" id="A0AAD2JQE7"/>
<comment type="subcellular location">
    <subcellularLocation>
        <location evidence="1">Nucleus</location>
    </subcellularLocation>
</comment>
<comment type="caution">
    <text evidence="13">The sequence shown here is derived from an EMBL/GenBank/DDBJ whole genome shotgun (WGS) entry which is preliminary data.</text>
</comment>
<dbReference type="SUPFAM" id="SSF53335">
    <property type="entry name" value="S-adenosyl-L-methionine-dependent methyltransferases"/>
    <property type="match status" value="1"/>
</dbReference>
<evidence type="ECO:0000256" key="9">
    <source>
        <dbReference type="ARBA" id="ARBA00029821"/>
    </source>
</evidence>
<reference evidence="13" key="1">
    <citation type="submission" date="2023-08" db="EMBL/GenBank/DDBJ databases">
        <authorList>
            <person name="Audoor S."/>
            <person name="Bilcke G."/>
        </authorList>
    </citation>
    <scope>NUCLEOTIDE SEQUENCE</scope>
</reference>
<evidence type="ECO:0000256" key="4">
    <source>
        <dbReference type="ARBA" id="ARBA00022603"/>
    </source>
</evidence>
<sequence>MTQNGRLVSVESRTRRRKRTGLSQWMCRFRRTESSAIVISDFSDGEEAGDASSAFESTECDGSVASEGGYKRNCRDSRCPIEVMPFKRMYFNDFPCDGKVDDQYQSVSDKEDGLENGNTICNPCKSVEDGIQGSTIKCMALTKRGNPCMHLAIDGSFFCTRHDNYGSKVKKIVQKRLNEDEKMNCMDIPFTVGRGQYRCIGLNNRGELCGNQSVNDTVYCYTHAEVVYEVSGGATAQTEPDSSTDDRSAASSTKSCSTVSDEEAIDSGPRPYKYREFIQMWTDGEEYFGEGTDEIESTRRVRGANSRVSPEDTDGQLKAQYGRLLPSAMKILMSKVLQLRREDVFLDIGHGIGNACIQAAFTFGCEARGIEVVADRNSVAEVFRDHLESQAKGNETDRVVGDIHLKHGRLEDIEHREFLTQGVTRAYVNNFNGVFADRSSKGNQKWYLDDYVAGLFALMKPGTLMITLHPLNLGPTRKEANDSRKKQGLSKSDNASFYEVERLLLGKACDTVKWTQKSGNRNNIYIYKHTRLEQESEESVFLCCNPSWWL</sequence>
<dbReference type="PANTHER" id="PTHR21451">
    <property type="entry name" value="HISTONE H3 METHYLTRANSFERASE"/>
    <property type="match status" value="1"/>
</dbReference>
<comment type="catalytic activity">
    <reaction evidence="10">
        <text>L-lysyl(79)-[histone H3] + 3 S-adenosyl-L-methionine = N(6),N(6),N(6)-trimethyl-L-lysyl(79)-[histone H3] + 3 S-adenosyl-L-homocysteine + 3 H(+)</text>
        <dbReference type="Rhea" id="RHEA:60328"/>
        <dbReference type="Rhea" id="RHEA-COMP:15549"/>
        <dbReference type="Rhea" id="RHEA-COMP:15552"/>
        <dbReference type="ChEBI" id="CHEBI:15378"/>
        <dbReference type="ChEBI" id="CHEBI:29969"/>
        <dbReference type="ChEBI" id="CHEBI:57856"/>
        <dbReference type="ChEBI" id="CHEBI:59789"/>
        <dbReference type="ChEBI" id="CHEBI:61961"/>
        <dbReference type="EC" id="2.1.1.360"/>
    </reaction>
</comment>
<evidence type="ECO:0000256" key="5">
    <source>
        <dbReference type="ARBA" id="ARBA00022679"/>
    </source>
</evidence>
<dbReference type="EC" id="2.1.1.360" evidence="2"/>
<evidence type="ECO:0000256" key="10">
    <source>
        <dbReference type="ARBA" id="ARBA00047770"/>
    </source>
</evidence>
<dbReference type="GO" id="GO:0000077">
    <property type="term" value="P:DNA damage checkpoint signaling"/>
    <property type="evidence" value="ECO:0007669"/>
    <property type="project" value="TreeGrafter"/>
</dbReference>
<dbReference type="Proteomes" id="UP001295423">
    <property type="component" value="Unassembled WGS sequence"/>
</dbReference>
<dbReference type="InterPro" id="IPR029063">
    <property type="entry name" value="SAM-dependent_MTases_sf"/>
</dbReference>
<dbReference type="EMBL" id="CAKOGP040002498">
    <property type="protein sequence ID" value="CAJ1970329.1"/>
    <property type="molecule type" value="Genomic_DNA"/>
</dbReference>
<evidence type="ECO:0000256" key="8">
    <source>
        <dbReference type="ARBA" id="ARBA00023242"/>
    </source>
</evidence>
<accession>A0AAD2JQE7</accession>
<dbReference type="Gene3D" id="3.40.50.150">
    <property type="entry name" value="Vaccinia Virus protein VP39"/>
    <property type="match status" value="1"/>
</dbReference>
<keyword evidence="14" id="KW-1185">Reference proteome</keyword>
<dbReference type="InterPro" id="IPR030445">
    <property type="entry name" value="H3-K79_meTrfase"/>
</dbReference>
<keyword evidence="8" id="KW-0539">Nucleus</keyword>
<keyword evidence="7" id="KW-0156">Chromatin regulator</keyword>
<name>A0AAD2JQE7_9STRA</name>
<evidence type="ECO:0000259" key="12">
    <source>
        <dbReference type="Pfam" id="PF08123"/>
    </source>
</evidence>
<evidence type="ECO:0000256" key="11">
    <source>
        <dbReference type="SAM" id="MobiDB-lite"/>
    </source>
</evidence>
<dbReference type="Pfam" id="PF08123">
    <property type="entry name" value="DOT1"/>
    <property type="match status" value="1"/>
</dbReference>
<keyword evidence="4" id="KW-0489">Methyltransferase</keyword>
<evidence type="ECO:0000313" key="13">
    <source>
        <dbReference type="EMBL" id="CAJ1970329.1"/>
    </source>
</evidence>
<dbReference type="GO" id="GO:0005634">
    <property type="term" value="C:nucleus"/>
    <property type="evidence" value="ECO:0007669"/>
    <property type="project" value="UniProtKB-SubCell"/>
</dbReference>
<dbReference type="PANTHER" id="PTHR21451:SF0">
    <property type="entry name" value="HISTONE-LYSINE N-METHYLTRANSFERASE, H3 LYSINE-79 SPECIFIC"/>
    <property type="match status" value="1"/>
</dbReference>
<protein>
    <recommendedName>
        <fullName evidence="3">Histone-lysine N-methyltransferase, H3 lysine-79 specific</fullName>
        <ecNumber evidence="2">2.1.1.360</ecNumber>
    </recommendedName>
    <alternativeName>
        <fullName evidence="9">Histone H3-K79 methyltransferase</fullName>
    </alternativeName>
</protein>
<evidence type="ECO:0000313" key="14">
    <source>
        <dbReference type="Proteomes" id="UP001295423"/>
    </source>
</evidence>
<organism evidence="13 14">
    <name type="scientific">Cylindrotheca closterium</name>
    <dbReference type="NCBI Taxonomy" id="2856"/>
    <lineage>
        <taxon>Eukaryota</taxon>
        <taxon>Sar</taxon>
        <taxon>Stramenopiles</taxon>
        <taxon>Ochrophyta</taxon>
        <taxon>Bacillariophyta</taxon>
        <taxon>Bacillariophyceae</taxon>
        <taxon>Bacillariophycidae</taxon>
        <taxon>Bacillariales</taxon>
        <taxon>Bacillariaceae</taxon>
        <taxon>Cylindrotheca</taxon>
    </lineage>
</organism>